<dbReference type="PANTHER" id="PTHR11721:SF3">
    <property type="entry name" value="LARGE RIBOSOMAL SUBUNIT PROTEIN UL15"/>
    <property type="match status" value="1"/>
</dbReference>
<dbReference type="InterPro" id="IPR030878">
    <property type="entry name" value="Ribosomal_uL15"/>
</dbReference>
<keyword evidence="5" id="KW-0699">rRNA-binding</keyword>
<dbReference type="HAMAP" id="MF_01341">
    <property type="entry name" value="Ribosomal_uL15"/>
    <property type="match status" value="1"/>
</dbReference>
<evidence type="ECO:0000259" key="8">
    <source>
        <dbReference type="Pfam" id="PF00828"/>
    </source>
</evidence>
<evidence type="ECO:0000256" key="3">
    <source>
        <dbReference type="ARBA" id="ARBA00023274"/>
    </source>
</evidence>
<dbReference type="GO" id="GO:0019843">
    <property type="term" value="F:rRNA binding"/>
    <property type="evidence" value="ECO:0007669"/>
    <property type="project" value="UniProtKB-UniRule"/>
</dbReference>
<accession>A0A8T3YJB8</accession>
<evidence type="ECO:0000256" key="2">
    <source>
        <dbReference type="ARBA" id="ARBA00022980"/>
    </source>
</evidence>
<dbReference type="GO" id="GO:0006412">
    <property type="term" value="P:translation"/>
    <property type="evidence" value="ECO:0007669"/>
    <property type="project" value="UniProtKB-UniRule"/>
</dbReference>
<feature type="compositionally biased region" description="Acidic residues" evidence="7">
    <location>
        <begin position="139"/>
        <end position="159"/>
    </location>
</feature>
<sequence length="159" mass="17113">MVVRRRRKKNKQRGNRTHGGGGTKNRRGSGSRGGVGRAGSHKHKFSKYYATFGVKRMFKAKAKEPAINLEQVSGRLAEWVANGKARNEAGTIILDGKELGFGKVLGKGSISEKVRFVNARISAKAASKIEAAGGTAEAEAGEDEFEAESEEGPEEPENK</sequence>
<name>A0A8T3YJB8_9ARCH</name>
<dbReference type="Gene3D" id="4.10.990.10">
    <property type="match status" value="1"/>
</dbReference>
<dbReference type="InterPro" id="IPR001196">
    <property type="entry name" value="Ribosomal_uL15_CS"/>
</dbReference>
<dbReference type="PANTHER" id="PTHR11721">
    <property type="entry name" value="60S RIBOSOMAL PROTEIN L27A"/>
    <property type="match status" value="1"/>
</dbReference>
<feature type="region of interest" description="Disordered" evidence="7">
    <location>
        <begin position="1"/>
        <end position="40"/>
    </location>
</feature>
<dbReference type="InterPro" id="IPR027386">
    <property type="entry name" value="Rbsml_uL15_N"/>
</dbReference>
<dbReference type="Pfam" id="PF00828">
    <property type="entry name" value="Ribosomal_L27A"/>
    <property type="match status" value="1"/>
</dbReference>
<keyword evidence="5" id="KW-0694">RNA-binding</keyword>
<feature type="compositionally biased region" description="Basic residues" evidence="7">
    <location>
        <begin position="1"/>
        <end position="16"/>
    </location>
</feature>
<dbReference type="GO" id="GO:0022625">
    <property type="term" value="C:cytosolic large ribosomal subunit"/>
    <property type="evidence" value="ECO:0007669"/>
    <property type="project" value="TreeGrafter"/>
</dbReference>
<comment type="subunit">
    <text evidence="5">Part of the 50S ribosomal subunit.</text>
</comment>
<comment type="similarity">
    <text evidence="1 5 6">Belongs to the universal ribosomal protein uL15 family.</text>
</comment>
<feature type="domain" description="Large ribosomal subunit protein uL15/eL18" evidence="8">
    <location>
        <begin position="74"/>
        <end position="137"/>
    </location>
</feature>
<dbReference type="AlphaFoldDB" id="A0A8T3YJB8"/>
<feature type="region of interest" description="Disordered" evidence="7">
    <location>
        <begin position="128"/>
        <end position="159"/>
    </location>
</feature>
<protein>
    <recommendedName>
        <fullName evidence="4 5">Large ribosomal subunit protein uL15</fullName>
    </recommendedName>
</protein>
<dbReference type="Proteomes" id="UP000732298">
    <property type="component" value="Unassembled WGS sequence"/>
</dbReference>
<proteinExistence type="inferred from homology"/>
<dbReference type="PROSITE" id="PS00475">
    <property type="entry name" value="RIBOSOMAL_L15"/>
    <property type="match status" value="1"/>
</dbReference>
<dbReference type="EMBL" id="JACQPB010000019">
    <property type="protein sequence ID" value="MBI4210145.1"/>
    <property type="molecule type" value="Genomic_DNA"/>
</dbReference>
<reference evidence="9" key="1">
    <citation type="submission" date="2020-07" db="EMBL/GenBank/DDBJ databases">
        <title>Huge and variable diversity of episymbiotic CPR bacteria and DPANN archaea in groundwater ecosystems.</title>
        <authorList>
            <person name="He C.Y."/>
            <person name="Keren R."/>
            <person name="Whittaker M."/>
            <person name="Farag I.F."/>
            <person name="Doudna J."/>
            <person name="Cate J.H.D."/>
            <person name="Banfield J.F."/>
        </authorList>
    </citation>
    <scope>NUCLEOTIDE SEQUENCE</scope>
    <source>
        <strain evidence="9">NC_groundwater_1296_Ag_S-0.2um_52_80</strain>
    </source>
</reference>
<evidence type="ECO:0000256" key="4">
    <source>
        <dbReference type="ARBA" id="ARBA00035200"/>
    </source>
</evidence>
<dbReference type="Gene3D" id="3.100.10.10">
    <property type="match status" value="1"/>
</dbReference>
<dbReference type="GO" id="GO:0003735">
    <property type="term" value="F:structural constituent of ribosome"/>
    <property type="evidence" value="ECO:0007669"/>
    <property type="project" value="InterPro"/>
</dbReference>
<evidence type="ECO:0000256" key="5">
    <source>
        <dbReference type="HAMAP-Rule" id="MF_01341"/>
    </source>
</evidence>
<gene>
    <name evidence="5" type="primary">rpl15</name>
    <name evidence="9" type="ORF">HY544_01385</name>
</gene>
<comment type="caution">
    <text evidence="9">The sequence shown here is derived from an EMBL/GenBank/DDBJ whole genome shotgun (WGS) entry which is preliminary data.</text>
</comment>
<dbReference type="InterPro" id="IPR021131">
    <property type="entry name" value="Ribosomal_uL15/eL18"/>
</dbReference>
<organism evidence="9 10">
    <name type="scientific">Candidatus Iainarchaeum sp</name>
    <dbReference type="NCBI Taxonomy" id="3101447"/>
    <lineage>
        <taxon>Archaea</taxon>
        <taxon>Candidatus Iainarchaeota</taxon>
        <taxon>Candidatus Iainarchaeia</taxon>
        <taxon>Candidatus Iainarchaeales</taxon>
        <taxon>Candidatus Iainarchaeaceae</taxon>
        <taxon>Candidatus Iainarchaeum</taxon>
    </lineage>
</organism>
<dbReference type="SUPFAM" id="SSF52080">
    <property type="entry name" value="Ribosomal proteins L15p and L18e"/>
    <property type="match status" value="1"/>
</dbReference>
<evidence type="ECO:0000256" key="6">
    <source>
        <dbReference type="RuleBase" id="RU003888"/>
    </source>
</evidence>
<evidence type="ECO:0000313" key="9">
    <source>
        <dbReference type="EMBL" id="MBI4210145.1"/>
    </source>
</evidence>
<feature type="compositionally biased region" description="Low complexity" evidence="7">
    <location>
        <begin position="128"/>
        <end position="138"/>
    </location>
</feature>
<evidence type="ECO:0000256" key="7">
    <source>
        <dbReference type="SAM" id="MobiDB-lite"/>
    </source>
</evidence>
<comment type="function">
    <text evidence="5">Binds to the 23S rRNA.</text>
</comment>
<keyword evidence="3 5" id="KW-0687">Ribonucleoprotein</keyword>
<evidence type="ECO:0000313" key="10">
    <source>
        <dbReference type="Proteomes" id="UP000732298"/>
    </source>
</evidence>
<keyword evidence="2 5" id="KW-0689">Ribosomal protein</keyword>
<dbReference type="InterPro" id="IPR036227">
    <property type="entry name" value="Ribosomal_uL15/eL18_sf"/>
</dbReference>
<evidence type="ECO:0000256" key="1">
    <source>
        <dbReference type="ARBA" id="ARBA00007320"/>
    </source>
</evidence>